<feature type="compositionally biased region" description="Basic and acidic residues" evidence="4">
    <location>
        <begin position="144"/>
        <end position="164"/>
    </location>
</feature>
<protein>
    <submittedName>
        <fullName evidence="5">Uncharacterized protein</fullName>
    </submittedName>
</protein>
<keyword evidence="3" id="KW-0653">Protein transport</keyword>
<dbReference type="InterPro" id="IPR011057">
    <property type="entry name" value="Mss4-like_sf"/>
</dbReference>
<evidence type="ECO:0000313" key="5">
    <source>
        <dbReference type="EMBL" id="PVU99648.1"/>
    </source>
</evidence>
<evidence type="ECO:0000256" key="4">
    <source>
        <dbReference type="SAM" id="MobiDB-lite"/>
    </source>
</evidence>
<dbReference type="EMBL" id="MBFT01000025">
    <property type="protein sequence ID" value="PVU99648.1"/>
    <property type="molecule type" value="Genomic_DNA"/>
</dbReference>
<dbReference type="GO" id="GO:0016020">
    <property type="term" value="C:membrane"/>
    <property type="evidence" value="ECO:0007669"/>
    <property type="project" value="TreeGrafter"/>
</dbReference>
<dbReference type="InterPro" id="IPR007515">
    <property type="entry name" value="Mss4"/>
</dbReference>
<reference evidence="5 6" key="1">
    <citation type="journal article" date="2018" name="MBio">
        <title>Comparative Genomics Reveals the Core Gene Toolbox for the Fungus-Insect Symbiosis.</title>
        <authorList>
            <person name="Wang Y."/>
            <person name="Stata M."/>
            <person name="Wang W."/>
            <person name="Stajich J.E."/>
            <person name="White M.M."/>
            <person name="Moncalvo J.M."/>
        </authorList>
    </citation>
    <scope>NUCLEOTIDE SEQUENCE [LARGE SCALE GENOMIC DNA]</scope>
    <source>
        <strain evidence="5 6">AUS-77-4</strain>
    </source>
</reference>
<evidence type="ECO:0000256" key="3">
    <source>
        <dbReference type="ARBA" id="ARBA00022927"/>
    </source>
</evidence>
<dbReference type="PANTHER" id="PTHR13276:SF0">
    <property type="entry name" value="GUANINE NUCLEOTIDE EXCHANGE FACTOR MSS4"/>
    <property type="match status" value="1"/>
</dbReference>
<dbReference type="GO" id="GO:0007264">
    <property type="term" value="P:small GTPase-mediated signal transduction"/>
    <property type="evidence" value="ECO:0007669"/>
    <property type="project" value="InterPro"/>
</dbReference>
<dbReference type="Pfam" id="PF04421">
    <property type="entry name" value="Mss4"/>
    <property type="match status" value="1"/>
</dbReference>
<feature type="compositionally biased region" description="Basic and acidic residues" evidence="4">
    <location>
        <begin position="228"/>
        <end position="242"/>
    </location>
</feature>
<evidence type="ECO:0000256" key="2">
    <source>
        <dbReference type="ARBA" id="ARBA00022658"/>
    </source>
</evidence>
<feature type="compositionally biased region" description="Low complexity" evidence="4">
    <location>
        <begin position="119"/>
        <end position="130"/>
    </location>
</feature>
<dbReference type="GO" id="GO:0005829">
    <property type="term" value="C:cytosol"/>
    <property type="evidence" value="ECO:0007669"/>
    <property type="project" value="TreeGrafter"/>
</dbReference>
<dbReference type="PROSITE" id="PS51796">
    <property type="entry name" value="MSS4"/>
    <property type="match status" value="1"/>
</dbReference>
<dbReference type="GO" id="GO:0015031">
    <property type="term" value="P:protein transport"/>
    <property type="evidence" value="ECO:0007669"/>
    <property type="project" value="UniProtKB-KW"/>
</dbReference>
<feature type="region of interest" description="Disordered" evidence="4">
    <location>
        <begin position="110"/>
        <end position="169"/>
    </location>
</feature>
<dbReference type="Proteomes" id="UP000245699">
    <property type="component" value="Unassembled WGS sequence"/>
</dbReference>
<accession>A0A2T9Z4W6</accession>
<dbReference type="PANTHER" id="PTHR13276">
    <property type="entry name" value="GUANINE NUCLEOTIDE EXCHANGE FACTOR MSS4"/>
    <property type="match status" value="1"/>
</dbReference>
<dbReference type="STRING" id="61424.A0A2T9Z4W6"/>
<sequence>MSSIPYFNTPQLPGPHTINDNRIKRLQLKNQTAQKIVLNPYILVCPREECSSKLLYLQGSSLVFRPENSDKLLHLEPDENTNYVKVVKKEKIPSDVLNVIDSKRHLIFGSQHTPKERSSSSISNSHSTDFSESEKIPSQASLNQEKHDFHTTQDSTIDHSENHHNQNFGKKPTEGFYWSVSDVFSFENIGISKPVNGGIQYLICAECECGPLGFHDTETVEILAQETLSKDNTDGTTEHEQNANDTSDSLKQASIKKPEYLLSVNRVRYQKI</sequence>
<dbReference type="AlphaFoldDB" id="A0A2T9Z4W6"/>
<dbReference type="Gene3D" id="2.170.150.10">
    <property type="entry name" value="Metal Binding Protein, Guanine Nucleotide Exchange Factor, Chain A"/>
    <property type="match status" value="1"/>
</dbReference>
<gene>
    <name evidence="5" type="ORF">BB559_000514</name>
</gene>
<organism evidence="5 6">
    <name type="scientific">Furculomyces boomerangus</name>
    <dbReference type="NCBI Taxonomy" id="61424"/>
    <lineage>
        <taxon>Eukaryota</taxon>
        <taxon>Fungi</taxon>
        <taxon>Fungi incertae sedis</taxon>
        <taxon>Zoopagomycota</taxon>
        <taxon>Kickxellomycotina</taxon>
        <taxon>Harpellomycetes</taxon>
        <taxon>Harpellales</taxon>
        <taxon>Harpellaceae</taxon>
        <taxon>Furculomyces</taxon>
    </lineage>
</organism>
<dbReference type="GO" id="GO:0008270">
    <property type="term" value="F:zinc ion binding"/>
    <property type="evidence" value="ECO:0007669"/>
    <property type="project" value="TreeGrafter"/>
</dbReference>
<name>A0A2T9Z4W6_9FUNG</name>
<feature type="region of interest" description="Disordered" evidence="4">
    <location>
        <begin position="228"/>
        <end position="251"/>
    </location>
</feature>
<evidence type="ECO:0000256" key="1">
    <source>
        <dbReference type="ARBA" id="ARBA00022448"/>
    </source>
</evidence>
<comment type="caution">
    <text evidence="5">The sequence shown here is derived from an EMBL/GenBank/DDBJ whole genome shotgun (WGS) entry which is preliminary data.</text>
</comment>
<dbReference type="OrthoDB" id="30840at2759"/>
<dbReference type="GO" id="GO:0005085">
    <property type="term" value="F:guanyl-nucleotide exchange factor activity"/>
    <property type="evidence" value="ECO:0007669"/>
    <property type="project" value="UniProtKB-KW"/>
</dbReference>
<keyword evidence="6" id="KW-1185">Reference proteome</keyword>
<dbReference type="GO" id="GO:0006892">
    <property type="term" value="P:post-Golgi vesicle-mediated transport"/>
    <property type="evidence" value="ECO:0007669"/>
    <property type="project" value="TreeGrafter"/>
</dbReference>
<keyword evidence="2" id="KW-0344">Guanine-nucleotide releasing factor</keyword>
<dbReference type="InterPro" id="IPR011323">
    <property type="entry name" value="Mss4/transl-control_tumour"/>
</dbReference>
<keyword evidence="1" id="KW-0813">Transport</keyword>
<proteinExistence type="predicted"/>
<evidence type="ECO:0000313" key="6">
    <source>
        <dbReference type="Proteomes" id="UP000245699"/>
    </source>
</evidence>
<dbReference type="SUPFAM" id="SSF51316">
    <property type="entry name" value="Mss4-like"/>
    <property type="match status" value="1"/>
</dbReference>